<gene>
    <name evidence="4" type="ORF">TAPDE_001279</name>
</gene>
<dbReference type="PIRSF" id="PIRSF028983">
    <property type="entry name" value="BCP1"/>
    <property type="match status" value="1"/>
</dbReference>
<evidence type="ECO:0000256" key="3">
    <source>
        <dbReference type="SAM" id="MobiDB-lite"/>
    </source>
</evidence>
<feature type="compositionally biased region" description="Basic and acidic residues" evidence="3">
    <location>
        <begin position="1"/>
        <end position="18"/>
    </location>
</feature>
<proteinExistence type="inferred from homology"/>
<protein>
    <recommendedName>
        <fullName evidence="2">Protein BCP1</fullName>
    </recommendedName>
</protein>
<keyword evidence="2" id="KW-0539">Nucleus</keyword>
<keyword evidence="5" id="KW-1185">Reference proteome</keyword>
<feature type="region of interest" description="Disordered" evidence="3">
    <location>
        <begin position="1"/>
        <end position="27"/>
    </location>
</feature>
<evidence type="ECO:0000313" key="4">
    <source>
        <dbReference type="EMBL" id="CCG81624.1"/>
    </source>
</evidence>
<dbReference type="GO" id="GO:0005634">
    <property type="term" value="C:nucleus"/>
    <property type="evidence" value="ECO:0007669"/>
    <property type="project" value="UniProtKB-SubCell"/>
</dbReference>
<dbReference type="eggNOG" id="KOG3034">
    <property type="taxonomic scope" value="Eukaryota"/>
</dbReference>
<comment type="function">
    <text evidence="2">Involved in nuclear export, actin cytoskeleton organization and vesicular transport.</text>
</comment>
<dbReference type="EMBL" id="CAHR02000048">
    <property type="protein sequence ID" value="CCG81624.1"/>
    <property type="molecule type" value="Genomic_DNA"/>
</dbReference>
<reference evidence="4 5" key="1">
    <citation type="journal article" date="2013" name="MBio">
        <title>Genome sequencing of the plant pathogen Taphrina deformans, the causal agent of peach leaf curl.</title>
        <authorList>
            <person name="Cisse O.H."/>
            <person name="Almeida J.M.G.C.F."/>
            <person name="Fonseca A."/>
            <person name="Kumar A.A."/>
            <person name="Salojaervi J."/>
            <person name="Overmyer K."/>
            <person name="Hauser P.M."/>
            <person name="Pagni M."/>
        </authorList>
    </citation>
    <scope>NUCLEOTIDE SEQUENCE [LARGE SCALE GENOMIC DNA]</scope>
    <source>
        <strain evidence="5">PYCC 5710 / ATCC 11124 / CBS 356.35 / IMI 108563 / JCM 9778 / NBRC 8474</strain>
    </source>
</reference>
<organism evidence="4 5">
    <name type="scientific">Taphrina deformans (strain PYCC 5710 / ATCC 11124 / CBS 356.35 / IMI 108563 / JCM 9778 / NBRC 8474)</name>
    <name type="common">Peach leaf curl fungus</name>
    <name type="synonym">Lalaria deformans</name>
    <dbReference type="NCBI Taxonomy" id="1097556"/>
    <lineage>
        <taxon>Eukaryota</taxon>
        <taxon>Fungi</taxon>
        <taxon>Dikarya</taxon>
        <taxon>Ascomycota</taxon>
        <taxon>Taphrinomycotina</taxon>
        <taxon>Taphrinomycetes</taxon>
        <taxon>Taphrinales</taxon>
        <taxon>Taphrinaceae</taxon>
        <taxon>Taphrina</taxon>
    </lineage>
</organism>
<dbReference type="Pfam" id="PF13862">
    <property type="entry name" value="BCCIP"/>
    <property type="match status" value="1"/>
</dbReference>
<comment type="similarity">
    <text evidence="1 2">Belongs to the BCP1 family.</text>
</comment>
<evidence type="ECO:0000256" key="1">
    <source>
        <dbReference type="ARBA" id="ARBA00006781"/>
    </source>
</evidence>
<dbReference type="InterPro" id="IPR025602">
    <property type="entry name" value="BCP1_family"/>
</dbReference>
<evidence type="ECO:0000256" key="2">
    <source>
        <dbReference type="PIRNR" id="PIRNR028983"/>
    </source>
</evidence>
<dbReference type="VEuPathDB" id="FungiDB:TAPDE_001279"/>
<comment type="caution">
    <text evidence="4">The sequence shown here is derived from an EMBL/GenBank/DDBJ whole genome shotgun (WGS) entry which is preliminary data.</text>
</comment>
<dbReference type="PANTHER" id="PTHR13261:SF0">
    <property type="entry name" value="BRCA2 AND CDKN1A-INTERACTING PROTEIN"/>
    <property type="match status" value="1"/>
</dbReference>
<dbReference type="OrthoDB" id="27543at2759"/>
<name>R4X835_TAPDE</name>
<dbReference type="AlphaFoldDB" id="R4X835"/>
<dbReference type="PANTHER" id="PTHR13261">
    <property type="entry name" value="BRCA2 AND CDKN1A INTERACTING PROTEIN"/>
    <property type="match status" value="1"/>
</dbReference>
<dbReference type="Proteomes" id="UP000013776">
    <property type="component" value="Unassembled WGS sequence"/>
</dbReference>
<evidence type="ECO:0000313" key="5">
    <source>
        <dbReference type="Proteomes" id="UP000013776"/>
    </source>
</evidence>
<keyword evidence="2" id="KW-0653">Protein transport</keyword>
<comment type="subcellular location">
    <subcellularLocation>
        <location evidence="2">Nucleus</location>
    </subcellularLocation>
</comment>
<accession>R4X835</accession>
<dbReference type="STRING" id="1097556.R4X835"/>
<dbReference type="GO" id="GO:0015031">
    <property type="term" value="P:protein transport"/>
    <property type="evidence" value="ECO:0007669"/>
    <property type="project" value="UniProtKB-KW"/>
</dbReference>
<sequence>MKRDIDIVNDKPNELHADQEDDEDEDEDVSMINVDFEFFDLNKKVDFHALNTLLKQLLGPDAIDFELGAIADLILEKPIGSTVKVDGEESDPYAVLTAINLNKNKSHEELKKLVDYFLSKSKQDQKSYATLNKLLAEGAKSQTAFLFSERLINMPVEVSPPLYRILSEELTAKSAPEDDFTFDNYVVLSKSYTEISSKLDDEDDRPKKKGKSSKPTKEIFYFHAEDEILIKYASHRVQFQYSHELPESDSKRAFHDFGIKPTGELLILTKAQLGSAVLEMQDTFPF</sequence>
<keyword evidence="2" id="KW-0813">Transport</keyword>